<evidence type="ECO:0000256" key="1">
    <source>
        <dbReference type="SAM" id="MobiDB-lite"/>
    </source>
</evidence>
<dbReference type="GeneID" id="9812381"/>
<dbReference type="EMBL" id="WUAV01000003">
    <property type="protein sequence ID" value="KAF1762512.1"/>
    <property type="molecule type" value="Genomic_DNA"/>
</dbReference>
<reference evidence="3 4" key="1">
    <citation type="submission" date="2019-12" db="EMBL/GenBank/DDBJ databases">
        <title>Chromosome-level assembly of the Caenorhabditis remanei genome.</title>
        <authorList>
            <person name="Teterina A.A."/>
            <person name="Willis J.H."/>
            <person name="Phillips P.C."/>
        </authorList>
    </citation>
    <scope>NUCLEOTIDE SEQUENCE [LARGE SCALE GENOMIC DNA]</scope>
    <source>
        <strain evidence="3 4">PX506</strain>
        <tissue evidence="3">Whole organism</tissue>
    </source>
</reference>
<dbReference type="PANTHER" id="PTHR23362">
    <property type="entry name" value="L-PLASTIN-RELATED"/>
    <property type="match status" value="1"/>
</dbReference>
<dbReference type="Pfam" id="PF04435">
    <property type="entry name" value="SPK"/>
    <property type="match status" value="1"/>
</dbReference>
<feature type="compositionally biased region" description="Basic and acidic residues" evidence="1">
    <location>
        <begin position="138"/>
        <end position="150"/>
    </location>
</feature>
<dbReference type="SMART" id="SM00583">
    <property type="entry name" value="SPK"/>
    <property type="match status" value="1"/>
</dbReference>
<gene>
    <name evidence="3" type="ORF">GCK72_010774</name>
</gene>
<protein>
    <recommendedName>
        <fullName evidence="2">SPK domain-containing protein</fullName>
    </recommendedName>
</protein>
<accession>A0A6A5H851</accession>
<proteinExistence type="predicted"/>
<dbReference type="InterPro" id="IPR006570">
    <property type="entry name" value="SPK_dom"/>
</dbReference>
<evidence type="ECO:0000259" key="2">
    <source>
        <dbReference type="SMART" id="SM00583"/>
    </source>
</evidence>
<dbReference type="InterPro" id="IPR053315">
    <property type="entry name" value="Peptidase_C14A"/>
</dbReference>
<dbReference type="CTD" id="9812381"/>
<dbReference type="Proteomes" id="UP000483820">
    <property type="component" value="Chromosome III"/>
</dbReference>
<organism evidence="3 4">
    <name type="scientific">Caenorhabditis remanei</name>
    <name type="common">Caenorhabditis vulgaris</name>
    <dbReference type="NCBI Taxonomy" id="31234"/>
    <lineage>
        <taxon>Eukaryota</taxon>
        <taxon>Metazoa</taxon>
        <taxon>Ecdysozoa</taxon>
        <taxon>Nematoda</taxon>
        <taxon>Chromadorea</taxon>
        <taxon>Rhabditida</taxon>
        <taxon>Rhabditina</taxon>
        <taxon>Rhabditomorpha</taxon>
        <taxon>Rhabditoidea</taxon>
        <taxon>Rhabditidae</taxon>
        <taxon>Peloderinae</taxon>
        <taxon>Caenorhabditis</taxon>
    </lineage>
</organism>
<feature type="region of interest" description="Disordered" evidence="1">
    <location>
        <begin position="132"/>
        <end position="163"/>
    </location>
</feature>
<dbReference type="PANTHER" id="PTHR23362:SF8">
    <property type="entry name" value="SPK DOMAIN-CONTAINING PROTEIN"/>
    <property type="match status" value="1"/>
</dbReference>
<dbReference type="KEGG" id="crq:GCK72_010774"/>
<evidence type="ECO:0000313" key="4">
    <source>
        <dbReference type="Proteomes" id="UP000483820"/>
    </source>
</evidence>
<feature type="domain" description="SPK" evidence="2">
    <location>
        <begin position="15"/>
        <end position="124"/>
    </location>
</feature>
<name>A0A6A5H851_CAERE</name>
<comment type="caution">
    <text evidence="3">The sequence shown here is derived from an EMBL/GenBank/DDBJ whole genome shotgun (WGS) entry which is preliminary data.</text>
</comment>
<evidence type="ECO:0000313" key="3">
    <source>
        <dbReference type="EMBL" id="KAF1762512.1"/>
    </source>
</evidence>
<sequence>MHAKHPRRTCSFTSELKPLMEFLAEHTKNVKCPMVLTHIFNKYRDERNMKSLPGQIQRNFRTYLSPIIHTFSEFEDEVLVKIFYATSTPVDEEFLKKLRITAEVTVDESQRICKYESGSLRLNGKHVKLSGYSRLKRRSTDPSYGRERKTNNNNNKRRSEPFSFVPNPVPAPVLAPVLASVPAPVPDPFSVPAPQMNQNPHGTAVATNSSIPLSPPNCLGMSAVPGINPICNPMITPESLVENQFFNMMSVFVNSMTSMIESQQHFLVNMVEKIYIQSLQKKNGSSETSEIPGTAEPPEIVETTTSLPHFLKFSKCILSFLNCEELNNLSKHYDKYLENLGTEDAAIPNEKLILALEVLFSVSLSANVVSVAKPNERTNAKHFISLIENFVSSELNYPQFRKLDEKLKKKIASLEENSRIPIENLKLAFEAALAIVSKELHGNESEVPESVEVKQEITSV</sequence>
<dbReference type="RefSeq" id="XP_003111635.2">
    <property type="nucleotide sequence ID" value="XM_003111587.2"/>
</dbReference>
<dbReference type="AlphaFoldDB" id="A0A6A5H851"/>